<evidence type="ECO:0000313" key="2">
    <source>
        <dbReference type="EMBL" id="QAY63778.1"/>
    </source>
</evidence>
<dbReference type="Gene3D" id="2.50.20.20">
    <property type="match status" value="1"/>
</dbReference>
<sequence length="280" mass="28559">MKHLRAPSATTGRLGTLCLAAATALTLASCAPGQAGGQDPPAATQSATLSQENFVGAVVASVEGMTSMHQEMTFAGNVFDSAGFGETPISADINLAGKTPEMHMTMSTAGGKTEVIMTGGEVFISLGDLSGGKYLHMTKAELAGDDGFSRMLEGAGADDLAAQVEGYMAGVTSFESTGTDVVDGTDVTLYTMTVDPSKVNHGALGLEESALSSAGEMTVVYALDKDNLPRRVAVTMAPSGEGKTMTVTSVISKVNEPVTIQAPAPEETVPYSTMFGSSGP</sequence>
<evidence type="ECO:0000256" key="1">
    <source>
        <dbReference type="SAM" id="SignalP"/>
    </source>
</evidence>
<dbReference type="InterPro" id="IPR029046">
    <property type="entry name" value="LolA/LolB/LppX"/>
</dbReference>
<evidence type="ECO:0008006" key="4">
    <source>
        <dbReference type="Google" id="ProtNLM"/>
    </source>
</evidence>
<dbReference type="EMBL" id="CP035495">
    <property type="protein sequence ID" value="QAY63778.1"/>
    <property type="molecule type" value="Genomic_DNA"/>
</dbReference>
<dbReference type="Proteomes" id="UP000291758">
    <property type="component" value="Chromosome"/>
</dbReference>
<dbReference type="SUPFAM" id="SSF89392">
    <property type="entry name" value="Prokaryotic lipoproteins and lipoprotein localization factors"/>
    <property type="match status" value="1"/>
</dbReference>
<accession>A0A4P6F0C4</accession>
<dbReference type="AlphaFoldDB" id="A0A4P6F0C4"/>
<feature type="chain" id="PRO_5038590298" description="LppX_LprAFG lipoprotein" evidence="1">
    <location>
        <begin position="36"/>
        <end position="280"/>
    </location>
</feature>
<organism evidence="2 3">
    <name type="scientific">Xylanimonas allomyrinae</name>
    <dbReference type="NCBI Taxonomy" id="2509459"/>
    <lineage>
        <taxon>Bacteria</taxon>
        <taxon>Bacillati</taxon>
        <taxon>Actinomycetota</taxon>
        <taxon>Actinomycetes</taxon>
        <taxon>Micrococcales</taxon>
        <taxon>Promicromonosporaceae</taxon>
        <taxon>Xylanimonas</taxon>
    </lineage>
</organism>
<keyword evidence="3" id="KW-1185">Reference proteome</keyword>
<keyword evidence="1" id="KW-0732">Signal</keyword>
<gene>
    <name evidence="2" type="ORF">ET495_11600</name>
</gene>
<proteinExistence type="predicted"/>
<name>A0A4P6F0C4_9MICO</name>
<feature type="signal peptide" evidence="1">
    <location>
        <begin position="1"/>
        <end position="35"/>
    </location>
</feature>
<protein>
    <recommendedName>
        <fullName evidence="4">LppX_LprAFG lipoprotein</fullName>
    </recommendedName>
</protein>
<dbReference type="KEGG" id="xyl:ET495_11600"/>
<dbReference type="RefSeq" id="WP_129204938.1">
    <property type="nucleotide sequence ID" value="NZ_CP035495.1"/>
</dbReference>
<evidence type="ECO:0000313" key="3">
    <source>
        <dbReference type="Proteomes" id="UP000291758"/>
    </source>
</evidence>
<reference evidence="2 3" key="1">
    <citation type="submission" date="2019-01" db="EMBL/GenBank/DDBJ databases">
        <title>Genome sequencing of strain 2JSPR-7.</title>
        <authorList>
            <person name="Heo J."/>
            <person name="Kim S.-J."/>
            <person name="Kim J.-S."/>
            <person name="Hong S.-B."/>
            <person name="Kwon S.-W."/>
        </authorList>
    </citation>
    <scope>NUCLEOTIDE SEQUENCE [LARGE SCALE GENOMIC DNA]</scope>
    <source>
        <strain evidence="2 3">2JSPR-7</strain>
    </source>
</reference>
<dbReference type="PROSITE" id="PS51257">
    <property type="entry name" value="PROKAR_LIPOPROTEIN"/>
    <property type="match status" value="1"/>
</dbReference>